<feature type="region of interest" description="Disordered" evidence="1">
    <location>
        <begin position="360"/>
        <end position="382"/>
    </location>
</feature>
<dbReference type="EMBL" id="CAJVQB010000002">
    <property type="protein sequence ID" value="CAG8455945.1"/>
    <property type="molecule type" value="Genomic_DNA"/>
</dbReference>
<feature type="region of interest" description="Disordered" evidence="1">
    <location>
        <begin position="274"/>
        <end position="302"/>
    </location>
</feature>
<dbReference type="Proteomes" id="UP000789901">
    <property type="component" value="Unassembled WGS sequence"/>
</dbReference>
<feature type="compositionally biased region" description="Low complexity" evidence="1">
    <location>
        <begin position="372"/>
        <end position="382"/>
    </location>
</feature>
<protein>
    <submittedName>
        <fullName evidence="2">26239_t:CDS:1</fullName>
    </submittedName>
</protein>
<gene>
    <name evidence="2" type="ORF">GMARGA_LOCUS51</name>
</gene>
<organism evidence="2 3">
    <name type="scientific">Gigaspora margarita</name>
    <dbReference type="NCBI Taxonomy" id="4874"/>
    <lineage>
        <taxon>Eukaryota</taxon>
        <taxon>Fungi</taxon>
        <taxon>Fungi incertae sedis</taxon>
        <taxon>Mucoromycota</taxon>
        <taxon>Glomeromycotina</taxon>
        <taxon>Glomeromycetes</taxon>
        <taxon>Diversisporales</taxon>
        <taxon>Gigasporaceae</taxon>
        <taxon>Gigaspora</taxon>
    </lineage>
</organism>
<keyword evidence="3" id="KW-1185">Reference proteome</keyword>
<sequence>MANQLNRNKNSSIENKIREFQAGVDYVFEEEKYHAPQTVGEKKHGTMDIRGYTQRNYEILSPELKKILREMLTEKATILISFDFKGDGTVNEHFRYNDVPNSYYCQTDDEFDIERTEKEKRKYAEHYQTAKQLYEEKNQKNGYESTFNIPPQGTKCWRCDKVISSSDISQGRYRVFNHRIYGMIHKNFEHLKEDNCPVRDSEKERGFEHFMYFPKLAKKWEKLRRKEDIELTKKNIAEVEERLEKIKQEGRYNDCDINCADCGNILCYHEKSRQDCPADKPTKKNKNLLTGSNSSSTPNNNQINEAEKNQIKQYFETENIFSITLDGDKLVIVYNDKTQKTVEVNNQQLQQIKSVVKNRPNQSLSLPELQTNNNSSSNSGNNNFYQGLAVGGVIGGS</sequence>
<name>A0ABM8VVC5_GIGMA</name>
<proteinExistence type="predicted"/>
<evidence type="ECO:0000313" key="3">
    <source>
        <dbReference type="Proteomes" id="UP000789901"/>
    </source>
</evidence>
<accession>A0ABM8VVC5</accession>
<evidence type="ECO:0000313" key="2">
    <source>
        <dbReference type="EMBL" id="CAG8455945.1"/>
    </source>
</evidence>
<feature type="compositionally biased region" description="Polar residues" evidence="1">
    <location>
        <begin position="360"/>
        <end position="371"/>
    </location>
</feature>
<evidence type="ECO:0000256" key="1">
    <source>
        <dbReference type="SAM" id="MobiDB-lite"/>
    </source>
</evidence>
<reference evidence="2 3" key="1">
    <citation type="submission" date="2021-06" db="EMBL/GenBank/DDBJ databases">
        <authorList>
            <person name="Kallberg Y."/>
            <person name="Tangrot J."/>
            <person name="Rosling A."/>
        </authorList>
    </citation>
    <scope>NUCLEOTIDE SEQUENCE [LARGE SCALE GENOMIC DNA]</scope>
    <source>
        <strain evidence="2 3">120-4 pot B 10/14</strain>
    </source>
</reference>
<feature type="compositionally biased region" description="Low complexity" evidence="1">
    <location>
        <begin position="287"/>
        <end position="301"/>
    </location>
</feature>
<comment type="caution">
    <text evidence="2">The sequence shown here is derived from an EMBL/GenBank/DDBJ whole genome shotgun (WGS) entry which is preliminary data.</text>
</comment>